<protein>
    <submittedName>
        <fullName evidence="1">Uncharacterized protein</fullName>
    </submittedName>
</protein>
<dbReference type="Proteomes" id="UP000298030">
    <property type="component" value="Unassembled WGS sequence"/>
</dbReference>
<gene>
    <name evidence="1" type="ORF">FA13DRAFT_640430</name>
</gene>
<keyword evidence="2" id="KW-1185">Reference proteome</keyword>
<dbReference type="AlphaFoldDB" id="A0A4Y7T5K8"/>
<sequence length="152" mass="17890">MEASGWPLLVYSRKKYHLYRHLRCFRYGCRPRRHSWALIAPSIGRPSLKEDQEPTTVMFLPRFSMNLLELLSKPTRTTLETHNPWNKVASSGEKSFHNIPCHIVKFVSRWGSLRLSSRGYVLCPITEIRATAKVRKKPLLHLNVSWSYYRSY</sequence>
<evidence type="ECO:0000313" key="1">
    <source>
        <dbReference type="EMBL" id="TEB29405.1"/>
    </source>
</evidence>
<name>A0A4Y7T5K8_COPMI</name>
<reference evidence="1 2" key="1">
    <citation type="journal article" date="2019" name="Nat. Ecol. Evol.">
        <title>Megaphylogeny resolves global patterns of mushroom evolution.</title>
        <authorList>
            <person name="Varga T."/>
            <person name="Krizsan K."/>
            <person name="Foldi C."/>
            <person name="Dima B."/>
            <person name="Sanchez-Garcia M."/>
            <person name="Sanchez-Ramirez S."/>
            <person name="Szollosi G.J."/>
            <person name="Szarkandi J.G."/>
            <person name="Papp V."/>
            <person name="Albert L."/>
            <person name="Andreopoulos W."/>
            <person name="Angelini C."/>
            <person name="Antonin V."/>
            <person name="Barry K.W."/>
            <person name="Bougher N.L."/>
            <person name="Buchanan P."/>
            <person name="Buyck B."/>
            <person name="Bense V."/>
            <person name="Catcheside P."/>
            <person name="Chovatia M."/>
            <person name="Cooper J."/>
            <person name="Damon W."/>
            <person name="Desjardin D."/>
            <person name="Finy P."/>
            <person name="Geml J."/>
            <person name="Haridas S."/>
            <person name="Hughes K."/>
            <person name="Justo A."/>
            <person name="Karasinski D."/>
            <person name="Kautmanova I."/>
            <person name="Kiss B."/>
            <person name="Kocsube S."/>
            <person name="Kotiranta H."/>
            <person name="LaButti K.M."/>
            <person name="Lechner B.E."/>
            <person name="Liimatainen K."/>
            <person name="Lipzen A."/>
            <person name="Lukacs Z."/>
            <person name="Mihaltcheva S."/>
            <person name="Morgado L.N."/>
            <person name="Niskanen T."/>
            <person name="Noordeloos M.E."/>
            <person name="Ohm R.A."/>
            <person name="Ortiz-Santana B."/>
            <person name="Ovrebo C."/>
            <person name="Racz N."/>
            <person name="Riley R."/>
            <person name="Savchenko A."/>
            <person name="Shiryaev A."/>
            <person name="Soop K."/>
            <person name="Spirin V."/>
            <person name="Szebenyi C."/>
            <person name="Tomsovsky M."/>
            <person name="Tulloss R.E."/>
            <person name="Uehling J."/>
            <person name="Grigoriev I.V."/>
            <person name="Vagvolgyi C."/>
            <person name="Papp T."/>
            <person name="Martin F.M."/>
            <person name="Miettinen O."/>
            <person name="Hibbett D.S."/>
            <person name="Nagy L.G."/>
        </authorList>
    </citation>
    <scope>NUCLEOTIDE SEQUENCE [LARGE SCALE GENOMIC DNA]</scope>
    <source>
        <strain evidence="1 2">FP101781</strain>
    </source>
</reference>
<accession>A0A4Y7T5K8</accession>
<organism evidence="1 2">
    <name type="scientific">Coprinellus micaceus</name>
    <name type="common">Glistening ink-cap mushroom</name>
    <name type="synonym">Coprinus micaceus</name>
    <dbReference type="NCBI Taxonomy" id="71717"/>
    <lineage>
        <taxon>Eukaryota</taxon>
        <taxon>Fungi</taxon>
        <taxon>Dikarya</taxon>
        <taxon>Basidiomycota</taxon>
        <taxon>Agaricomycotina</taxon>
        <taxon>Agaricomycetes</taxon>
        <taxon>Agaricomycetidae</taxon>
        <taxon>Agaricales</taxon>
        <taxon>Agaricineae</taxon>
        <taxon>Psathyrellaceae</taxon>
        <taxon>Coprinellus</taxon>
    </lineage>
</organism>
<evidence type="ECO:0000313" key="2">
    <source>
        <dbReference type="Proteomes" id="UP000298030"/>
    </source>
</evidence>
<comment type="caution">
    <text evidence="1">The sequence shown here is derived from an EMBL/GenBank/DDBJ whole genome shotgun (WGS) entry which is preliminary data.</text>
</comment>
<dbReference type="EMBL" id="QPFP01000027">
    <property type="protein sequence ID" value="TEB29405.1"/>
    <property type="molecule type" value="Genomic_DNA"/>
</dbReference>
<proteinExistence type="predicted"/>